<dbReference type="STRING" id="553469.SAMN04487947_3866"/>
<dbReference type="PANTHER" id="PTHR34236:SF1">
    <property type="entry name" value="DIMETHYL SULFOXIDE REDUCTASE TRANSCRIPTIONAL ACTIVATOR"/>
    <property type="match status" value="1"/>
</dbReference>
<dbReference type="AlphaFoldDB" id="A0A1I6IY90"/>
<dbReference type="RefSeq" id="WP_089810731.1">
    <property type="nucleotide sequence ID" value="NZ_FOYT01000005.1"/>
</dbReference>
<dbReference type="Proteomes" id="UP000198531">
    <property type="component" value="Unassembled WGS sequence"/>
</dbReference>
<keyword evidence="6" id="KW-1185">Reference proteome</keyword>
<evidence type="ECO:0000313" key="5">
    <source>
        <dbReference type="EMBL" id="SFR71668.1"/>
    </source>
</evidence>
<keyword evidence="2" id="KW-0804">Transcription</keyword>
<dbReference type="InterPro" id="IPR007050">
    <property type="entry name" value="HTH_bacterioopsin"/>
</dbReference>
<dbReference type="Pfam" id="PF04967">
    <property type="entry name" value="HTH_10"/>
    <property type="match status" value="1"/>
</dbReference>
<dbReference type="PANTHER" id="PTHR34236">
    <property type="entry name" value="DIMETHYL SULFOXIDE REDUCTASE TRANSCRIPTIONAL ACTIVATOR"/>
    <property type="match status" value="1"/>
</dbReference>
<evidence type="ECO:0000259" key="3">
    <source>
        <dbReference type="Pfam" id="PF04967"/>
    </source>
</evidence>
<proteinExistence type="predicted"/>
<feature type="domain" description="HVO-0513-like N-terminal" evidence="4">
    <location>
        <begin position="17"/>
        <end position="151"/>
    </location>
</feature>
<name>A0A1I6IY90_9EURY</name>
<evidence type="ECO:0000256" key="2">
    <source>
        <dbReference type="ARBA" id="ARBA00023163"/>
    </source>
</evidence>
<evidence type="ECO:0000313" key="6">
    <source>
        <dbReference type="Proteomes" id="UP000198531"/>
    </source>
</evidence>
<dbReference type="InterPro" id="IPR056493">
    <property type="entry name" value="HVO_0513_N"/>
</dbReference>
<gene>
    <name evidence="5" type="ORF">SAMN04487947_3866</name>
</gene>
<dbReference type="OrthoDB" id="27447at2157"/>
<reference evidence="6" key="1">
    <citation type="submission" date="2016-10" db="EMBL/GenBank/DDBJ databases">
        <authorList>
            <person name="Varghese N."/>
            <person name="Submissions S."/>
        </authorList>
    </citation>
    <scope>NUCLEOTIDE SEQUENCE [LARGE SCALE GENOMIC DNA]</scope>
    <source>
        <strain evidence="6">CGMCC 1.7736</strain>
    </source>
</reference>
<dbReference type="EMBL" id="FOYT01000005">
    <property type="protein sequence ID" value="SFR71668.1"/>
    <property type="molecule type" value="Genomic_DNA"/>
</dbReference>
<evidence type="ECO:0000259" key="4">
    <source>
        <dbReference type="Pfam" id="PF24278"/>
    </source>
</evidence>
<protein>
    <submittedName>
        <fullName evidence="5">HTH DNA binding domain-containing protein</fullName>
    </submittedName>
</protein>
<organism evidence="5 6">
    <name type="scientific">Halogeometricum rufum</name>
    <dbReference type="NCBI Taxonomy" id="553469"/>
    <lineage>
        <taxon>Archaea</taxon>
        <taxon>Methanobacteriati</taxon>
        <taxon>Methanobacteriota</taxon>
        <taxon>Stenosarchaea group</taxon>
        <taxon>Halobacteria</taxon>
        <taxon>Halobacteriales</taxon>
        <taxon>Haloferacaceae</taxon>
        <taxon>Halogeometricum</taxon>
    </lineage>
</organism>
<keyword evidence="1" id="KW-0805">Transcription regulation</keyword>
<dbReference type="Pfam" id="PF24278">
    <property type="entry name" value="HVO_0513_N"/>
    <property type="match status" value="1"/>
</dbReference>
<feature type="domain" description="HTH bat-type" evidence="3">
    <location>
        <begin position="162"/>
        <end position="213"/>
    </location>
</feature>
<accession>A0A1I6IY90</accession>
<evidence type="ECO:0000256" key="1">
    <source>
        <dbReference type="ARBA" id="ARBA00023015"/>
    </source>
</evidence>
<sequence length="218" mass="24782">MRYLTVLVKPGGRGAFHPLGTALADAPSIKRRAIHHIELLDDDTVLLFAEASGSKERYEQIMEDSSYVSSYLTAGKDRWMAVSQFEPTEEVRRGLELQRKSLLVIETPIRFTSDNQVKITYLGTDEAFSKLYEYVDEMEQFTFDILKMGDYEANNSSFDRMITARQKEVLEAAVDLGYYSEPRQASLEDIGEVVGITPGTVSEHLRKAEERVFTELVH</sequence>